<accession>A0A1Y6BCY0</accession>
<dbReference type="NCBIfam" id="TIGR03473">
    <property type="entry name" value="HpnK"/>
    <property type="match status" value="1"/>
</dbReference>
<evidence type="ECO:0000256" key="5">
    <source>
        <dbReference type="ARBA" id="ARBA00023277"/>
    </source>
</evidence>
<proteinExistence type="predicted"/>
<dbReference type="PANTHER" id="PTHR31609">
    <property type="entry name" value="YDJC DEACETYLASE FAMILY MEMBER"/>
    <property type="match status" value="1"/>
</dbReference>
<dbReference type="PANTHER" id="PTHR31609:SF1">
    <property type="entry name" value="CARBOHYDRATE DEACETYLASE"/>
    <property type="match status" value="1"/>
</dbReference>
<dbReference type="InterPro" id="IPR006879">
    <property type="entry name" value="YdjC-like"/>
</dbReference>
<reference evidence="6 7" key="1">
    <citation type="submission" date="2017-04" db="EMBL/GenBank/DDBJ databases">
        <authorList>
            <person name="Afonso C.L."/>
            <person name="Miller P.J."/>
            <person name="Scott M.A."/>
            <person name="Spackman E."/>
            <person name="Goraichik I."/>
            <person name="Dimitrov K.M."/>
            <person name="Suarez D.L."/>
            <person name="Swayne D.E."/>
        </authorList>
    </citation>
    <scope>NUCLEOTIDE SEQUENCE [LARGE SCALE GENOMIC DNA]</scope>
    <source>
        <strain evidence="6 7">USBA 355</strain>
    </source>
</reference>
<dbReference type="GO" id="GO:0005975">
    <property type="term" value="P:carbohydrate metabolic process"/>
    <property type="evidence" value="ECO:0007669"/>
    <property type="project" value="InterPro"/>
</dbReference>
<dbReference type="Pfam" id="PF04794">
    <property type="entry name" value="YdjC"/>
    <property type="match status" value="1"/>
</dbReference>
<dbReference type="Proteomes" id="UP000192917">
    <property type="component" value="Unassembled WGS sequence"/>
</dbReference>
<keyword evidence="2" id="KW-0479">Metal-binding</keyword>
<dbReference type="GO" id="GO:0019213">
    <property type="term" value="F:deacetylase activity"/>
    <property type="evidence" value="ECO:0007669"/>
    <property type="project" value="TreeGrafter"/>
</dbReference>
<evidence type="ECO:0000313" key="6">
    <source>
        <dbReference type="EMBL" id="SME94323.1"/>
    </source>
</evidence>
<name>A0A1Y6BCY0_9PROT</name>
<organism evidence="6 7">
    <name type="scientific">Tistlia consotensis USBA 355</name>
    <dbReference type="NCBI Taxonomy" id="560819"/>
    <lineage>
        <taxon>Bacteria</taxon>
        <taxon>Pseudomonadati</taxon>
        <taxon>Pseudomonadota</taxon>
        <taxon>Alphaproteobacteria</taxon>
        <taxon>Rhodospirillales</taxon>
        <taxon>Rhodovibrionaceae</taxon>
        <taxon>Tistlia</taxon>
    </lineage>
</organism>
<dbReference type="AlphaFoldDB" id="A0A1Y6BCY0"/>
<evidence type="ECO:0000256" key="2">
    <source>
        <dbReference type="ARBA" id="ARBA00022723"/>
    </source>
</evidence>
<sequence>MVAEPAAADAVARARRLPSLRVGLHVVAVDGAPLLPPEQVPALVGTDGRFPTNLAGAGVRIFFDPAARRQLKAEVRAQFEAFAATGLPLDHVNAHHHYHLHPTLLATILEVGRSFGMKALRLPAEPSGPVFLRPWIALMRRRLRRAGLAHNDWLLGLSATGRMTEATTLELIGRVPRQGVSELYFHPVAERPGSAGELELRALTAPAVAAALARAGLQPAGFAELAG</sequence>
<dbReference type="GO" id="GO:0016787">
    <property type="term" value="F:hydrolase activity"/>
    <property type="evidence" value="ECO:0007669"/>
    <property type="project" value="UniProtKB-KW"/>
</dbReference>
<evidence type="ECO:0000256" key="3">
    <source>
        <dbReference type="ARBA" id="ARBA00022801"/>
    </source>
</evidence>
<dbReference type="Gene3D" id="3.20.20.370">
    <property type="entry name" value="Glycoside hydrolase/deacetylase"/>
    <property type="match status" value="1"/>
</dbReference>
<dbReference type="InterPro" id="IPR011330">
    <property type="entry name" value="Glyco_hydro/deAcase_b/a-brl"/>
</dbReference>
<dbReference type="STRING" id="560819.SAMN05428998_101670"/>
<comment type="cofactor">
    <cofactor evidence="1">
        <name>Mg(2+)</name>
        <dbReference type="ChEBI" id="CHEBI:18420"/>
    </cofactor>
</comment>
<protein>
    <submittedName>
        <fullName evidence="6">Hopanoid biosynthesis associated protein HpnK</fullName>
    </submittedName>
</protein>
<keyword evidence="5" id="KW-0119">Carbohydrate metabolism</keyword>
<gene>
    <name evidence="6" type="ORF">SAMN05428998_101670</name>
</gene>
<dbReference type="EMBL" id="FWZX01000001">
    <property type="protein sequence ID" value="SME94323.1"/>
    <property type="molecule type" value="Genomic_DNA"/>
</dbReference>
<evidence type="ECO:0000256" key="4">
    <source>
        <dbReference type="ARBA" id="ARBA00022842"/>
    </source>
</evidence>
<keyword evidence="4" id="KW-0460">Magnesium</keyword>
<keyword evidence="7" id="KW-1185">Reference proteome</keyword>
<evidence type="ECO:0000256" key="1">
    <source>
        <dbReference type="ARBA" id="ARBA00001946"/>
    </source>
</evidence>
<evidence type="ECO:0000313" key="7">
    <source>
        <dbReference type="Proteomes" id="UP000192917"/>
    </source>
</evidence>
<dbReference type="InterPro" id="IPR017836">
    <property type="entry name" value="Hopanoid_biosynth-assoc_HpnK"/>
</dbReference>
<dbReference type="SUPFAM" id="SSF88713">
    <property type="entry name" value="Glycoside hydrolase/deacetylase"/>
    <property type="match status" value="1"/>
</dbReference>
<keyword evidence="3" id="KW-0378">Hydrolase</keyword>
<dbReference type="GO" id="GO:0046872">
    <property type="term" value="F:metal ion binding"/>
    <property type="evidence" value="ECO:0007669"/>
    <property type="project" value="UniProtKB-KW"/>
</dbReference>